<dbReference type="EMBL" id="JAKZGO010000009">
    <property type="protein sequence ID" value="MCH7414305.1"/>
    <property type="molecule type" value="Genomic_DNA"/>
</dbReference>
<evidence type="ECO:0000313" key="1">
    <source>
        <dbReference type="EMBL" id="MCH7414305.1"/>
    </source>
</evidence>
<sequence>MPSEQHLQGNKLNLERLGDARRIFFKEGKLVVAEKSNTYQLHIFAEPDFNKVSAKGYNGYGPGELTNVWKMEDRGEPGKFWAYDLEQKSYYRFDLNDTNILADKEYSRLEPFFFVSEMAWASDSSIWARMVDKDDQYFELALSGDTIAKWGKWQDYADRPDTPSSVLASLHSGKMHVNLDKRIGVIAGVSRDYIEIVNLNTLEKIQLFGPENAYPEYEVSYSTGYPMPIRSSNNKTYYFDNFPGEEYIYLSYFGEQGNKRSDINPKLILLNYHGEIKKVFQLDKPIVSMAIDEENNRVFGLSYEKEPGVYLYNLPPSLEK</sequence>
<accession>A0ABS9VCX9</accession>
<dbReference type="Proteomes" id="UP001165430">
    <property type="component" value="Unassembled WGS sequence"/>
</dbReference>
<gene>
    <name evidence="1" type="ORF">MM213_12475</name>
</gene>
<dbReference type="Pfam" id="PF15869">
    <property type="entry name" value="TolB_like"/>
    <property type="match status" value="1"/>
</dbReference>
<evidence type="ECO:0000313" key="2">
    <source>
        <dbReference type="Proteomes" id="UP001165430"/>
    </source>
</evidence>
<proteinExistence type="predicted"/>
<dbReference type="RefSeq" id="WP_241412710.1">
    <property type="nucleotide sequence ID" value="NZ_JAKZGO010000009.1"/>
</dbReference>
<organism evidence="1 2">
    <name type="scientific">Belliella alkalica</name>
    <dbReference type="NCBI Taxonomy" id="1730871"/>
    <lineage>
        <taxon>Bacteria</taxon>
        <taxon>Pseudomonadati</taxon>
        <taxon>Bacteroidota</taxon>
        <taxon>Cytophagia</taxon>
        <taxon>Cytophagales</taxon>
        <taxon>Cyclobacteriaceae</taxon>
        <taxon>Belliella</taxon>
    </lineage>
</organism>
<name>A0ABS9VCX9_9BACT</name>
<keyword evidence="2" id="KW-1185">Reference proteome</keyword>
<reference evidence="1" key="1">
    <citation type="submission" date="2022-03" db="EMBL/GenBank/DDBJ databases">
        <title>De novo assembled genomes of Belliella spp. (Cyclobacteriaceae) strains.</title>
        <authorList>
            <person name="Szabo A."/>
            <person name="Korponai K."/>
            <person name="Felfoldi T."/>
        </authorList>
    </citation>
    <scope>NUCLEOTIDE SEQUENCE</scope>
    <source>
        <strain evidence="1">DSM 111903</strain>
    </source>
</reference>
<comment type="caution">
    <text evidence="1">The sequence shown here is derived from an EMBL/GenBank/DDBJ whole genome shotgun (WGS) entry which is preliminary data.</text>
</comment>
<protein>
    <submittedName>
        <fullName evidence="1">TolB-like 6-bladed beta-propeller domain-containing protein</fullName>
    </submittedName>
</protein>